<evidence type="ECO:0000256" key="2">
    <source>
        <dbReference type="SAM" id="MobiDB-lite"/>
    </source>
</evidence>
<dbReference type="EMBL" id="JBJJXI010000051">
    <property type="protein sequence ID" value="KAL3400334.1"/>
    <property type="molecule type" value="Genomic_DNA"/>
</dbReference>
<feature type="compositionally biased region" description="Polar residues" evidence="2">
    <location>
        <begin position="835"/>
        <end position="844"/>
    </location>
</feature>
<name>A0ABD2X662_9HYME</name>
<reference evidence="3 4" key="1">
    <citation type="journal article" date="2024" name="bioRxiv">
        <title>A reference genome for Trichogramma kaykai: A tiny desert-dwelling parasitoid wasp with competing sex-ratio distorters.</title>
        <authorList>
            <person name="Culotta J."/>
            <person name="Lindsey A.R."/>
        </authorList>
    </citation>
    <scope>NUCLEOTIDE SEQUENCE [LARGE SCALE GENOMIC DNA]</scope>
    <source>
        <strain evidence="3 4">KSX58</strain>
    </source>
</reference>
<feature type="coiled-coil region" evidence="1">
    <location>
        <begin position="88"/>
        <end position="119"/>
    </location>
</feature>
<organism evidence="3 4">
    <name type="scientific">Trichogramma kaykai</name>
    <dbReference type="NCBI Taxonomy" id="54128"/>
    <lineage>
        <taxon>Eukaryota</taxon>
        <taxon>Metazoa</taxon>
        <taxon>Ecdysozoa</taxon>
        <taxon>Arthropoda</taxon>
        <taxon>Hexapoda</taxon>
        <taxon>Insecta</taxon>
        <taxon>Pterygota</taxon>
        <taxon>Neoptera</taxon>
        <taxon>Endopterygota</taxon>
        <taxon>Hymenoptera</taxon>
        <taxon>Apocrita</taxon>
        <taxon>Proctotrupomorpha</taxon>
        <taxon>Chalcidoidea</taxon>
        <taxon>Trichogrammatidae</taxon>
        <taxon>Trichogramma</taxon>
    </lineage>
</organism>
<proteinExistence type="predicted"/>
<keyword evidence="4" id="KW-1185">Reference proteome</keyword>
<dbReference type="PANTHER" id="PTHR31511:SF12">
    <property type="entry name" value="RHO TERMINATION FACTOR N-TERMINAL DOMAIN-CONTAINING PROTEIN"/>
    <property type="match status" value="1"/>
</dbReference>
<comment type="caution">
    <text evidence="3">The sequence shown here is derived from an EMBL/GenBank/DDBJ whole genome shotgun (WGS) entry which is preliminary data.</text>
</comment>
<feature type="compositionally biased region" description="Low complexity" evidence="2">
    <location>
        <begin position="873"/>
        <end position="893"/>
    </location>
</feature>
<feature type="region of interest" description="Disordered" evidence="2">
    <location>
        <begin position="873"/>
        <end position="902"/>
    </location>
</feature>
<evidence type="ECO:0000313" key="4">
    <source>
        <dbReference type="Proteomes" id="UP001627154"/>
    </source>
</evidence>
<accession>A0ABD2X662</accession>
<dbReference type="PANTHER" id="PTHR31511">
    <property type="entry name" value="PROTEIN CBG23764"/>
    <property type="match status" value="1"/>
</dbReference>
<protein>
    <recommendedName>
        <fullName evidence="5">Histone acetyltransferase</fullName>
    </recommendedName>
</protein>
<feature type="region of interest" description="Disordered" evidence="2">
    <location>
        <begin position="821"/>
        <end position="854"/>
    </location>
</feature>
<evidence type="ECO:0000313" key="3">
    <source>
        <dbReference type="EMBL" id="KAL3400334.1"/>
    </source>
</evidence>
<dbReference type="Proteomes" id="UP001627154">
    <property type="component" value="Unassembled WGS sequence"/>
</dbReference>
<keyword evidence="1" id="KW-0175">Coiled coil</keyword>
<evidence type="ECO:0000256" key="1">
    <source>
        <dbReference type="SAM" id="Coils"/>
    </source>
</evidence>
<sequence length="902" mass="103103">MMRPGEKLSIYAELDKGIILTNLEKEVNHCELISIFYTFRPHIIAAICKLEDDMGSLGEDEVFRRMCFGHNISREVKELCEIFIKKGVSKLLIQIDSLLDRLASVREELLNRLRTIQKKYGANIDKAKRNDNQAAVKLKNSNVNDHIAVAGSSKMKGDCNKSNEKNKKIKMDFANEKSIVANDGITIDKPIVKMSPKIEDCDENQEKKFRDGVITAIKAEVRGFAAQVDALEVVRKSNNDLSTEEIQRHPIKTYCSLLIEFKTAKISDDEDTHVTKWLTTTALPILHDSEDIENWFEENVINDIEMRIDRFIENGSGWAINQIICFSSTIMKYVPVKGSSYIDLPRFIKNKVACCNVQNLDNRCFEYSILARKYWMTDRAHDPNKYKQYLGELNMDGLEQPMSIKNIKKFEKMNPTISVNVYMLKKKRDIFNIYPVCLTNEEKQYHTNLLLIESEYKDECDDDDNNDDCDYGDTSANCVDNGATVAAAASNADQTNAEAEVLNQGEHPTSENQNFTISPNVRQHYVLIRSMSRLCRSQLTRSKNMIHICNRCLVYFSKKILLEKHKVNCRKFNDCCSVSLPQEGETLEFSHHRFQLKLPFVIYADFETILAPNKNKCEFDRTTHYHNVFSIGYYVKCSFDDSKSYYKSYRQTNANGGFEWVTEEIEVEGESEIEMADSEVEWEMHRNEIRRVKKKKRVKKAEITDSEPQMQEMKSIESRAHVLTTEKMTKIALNPHDDKRFIIPGITETLPWDHHSIARWQQQQRRLAQIQDINRIEEGQQQNQNMKMGSNVEGAQQNQDIEMEGIEEGQNAVTMIVVGVNQSSSSSSRKRPNLETANDATSIPPSKKMKHCGGVQAANRTPLDALKADANSNDIISSSSGSSSNTGNITTIGDYSFTSQQS</sequence>
<evidence type="ECO:0008006" key="5">
    <source>
        <dbReference type="Google" id="ProtNLM"/>
    </source>
</evidence>
<gene>
    <name evidence="3" type="ORF">TKK_006205</name>
</gene>
<dbReference type="AlphaFoldDB" id="A0ABD2X662"/>